<evidence type="ECO:0000256" key="1">
    <source>
        <dbReference type="ARBA" id="ARBA00022617"/>
    </source>
</evidence>
<dbReference type="EMBL" id="KV784361">
    <property type="protein sequence ID" value="OEU13242.1"/>
    <property type="molecule type" value="Genomic_DNA"/>
</dbReference>
<dbReference type="InParanoid" id="A0A1E7F4X8"/>
<dbReference type="PANTHER" id="PTHR19359:SF14">
    <property type="entry name" value="CYTOCHROME B5 A"/>
    <property type="match status" value="1"/>
</dbReference>
<dbReference type="PANTHER" id="PTHR19359">
    <property type="entry name" value="CYTOCHROME B5"/>
    <property type="match status" value="1"/>
</dbReference>
<keyword evidence="3" id="KW-0408">Iron</keyword>
<accession>A0A1E7F4X8</accession>
<dbReference type="Proteomes" id="UP000095751">
    <property type="component" value="Unassembled WGS sequence"/>
</dbReference>
<dbReference type="SMART" id="SM01117">
    <property type="entry name" value="Cyt-b5"/>
    <property type="match status" value="1"/>
</dbReference>
<evidence type="ECO:0000256" key="4">
    <source>
        <dbReference type="ARBA" id="ARBA00038168"/>
    </source>
</evidence>
<sequence length="333" mass="37670">MTEQLLDGAGMYYSGKPILNFAALLWLGLEYYDYNENDENINNENNENGNGNGNTENKKVESSSSSSTSMMNDLTPEDLLDRVGNYASPPEAIMATIALFMLWKKSKLSSSSSSSLSPSSFRNYKNIGCDPFMKGIPPDVHVQIASFLHPRDVVTLSCVSKAYHTITDESNNTTSVAIWKTLWNRDYSWIVYQWTIGKQAFLRSNCTQWSYSKDFYFLFGQSYLDYVIAGHNTLTNCLVGIHSNIYDITPFLFSHPGSPDTLMVHSGRDATRFFDDMGHSTGARRIAMSMCVVVDRSAQNDNNNLNVYKDPFTRQWNIWYTDTDLETVYLPAS</sequence>
<dbReference type="InterPro" id="IPR036047">
    <property type="entry name" value="F-box-like_dom_sf"/>
</dbReference>
<evidence type="ECO:0000313" key="9">
    <source>
        <dbReference type="Proteomes" id="UP000095751"/>
    </source>
</evidence>
<dbReference type="PROSITE" id="PS50255">
    <property type="entry name" value="CYTOCHROME_B5_2"/>
    <property type="match status" value="1"/>
</dbReference>
<feature type="region of interest" description="Disordered" evidence="5">
    <location>
        <begin position="40"/>
        <end position="74"/>
    </location>
</feature>
<dbReference type="InterPro" id="IPR050668">
    <property type="entry name" value="Cytochrome_b5"/>
</dbReference>
<dbReference type="InterPro" id="IPR001810">
    <property type="entry name" value="F-box_dom"/>
</dbReference>
<dbReference type="AlphaFoldDB" id="A0A1E7F4X8"/>
<dbReference type="Pfam" id="PF12937">
    <property type="entry name" value="F-box-like"/>
    <property type="match status" value="1"/>
</dbReference>
<dbReference type="SUPFAM" id="SSF81383">
    <property type="entry name" value="F-box domain"/>
    <property type="match status" value="1"/>
</dbReference>
<proteinExistence type="inferred from homology"/>
<feature type="compositionally biased region" description="Low complexity" evidence="5">
    <location>
        <begin position="42"/>
        <end position="55"/>
    </location>
</feature>
<dbReference type="InterPro" id="IPR001199">
    <property type="entry name" value="Cyt_B5-like_heme/steroid-bd"/>
</dbReference>
<dbReference type="SUPFAM" id="SSF55856">
    <property type="entry name" value="Cytochrome b5-like heme/steroid binding domain"/>
    <property type="match status" value="1"/>
</dbReference>
<evidence type="ECO:0000313" key="8">
    <source>
        <dbReference type="EMBL" id="OEU13242.1"/>
    </source>
</evidence>
<dbReference type="CDD" id="cd09917">
    <property type="entry name" value="F-box_SF"/>
    <property type="match status" value="1"/>
</dbReference>
<dbReference type="KEGG" id="fcy:FRACYDRAFT_241578"/>
<reference evidence="8 9" key="1">
    <citation type="submission" date="2016-09" db="EMBL/GenBank/DDBJ databases">
        <title>Extensive genetic diversity and differential bi-allelic expression allows diatom success in the polar Southern Ocean.</title>
        <authorList>
            <consortium name="DOE Joint Genome Institute"/>
            <person name="Mock T."/>
            <person name="Otillar R.P."/>
            <person name="Strauss J."/>
            <person name="Dupont C."/>
            <person name="Frickenhaus S."/>
            <person name="Maumus F."/>
            <person name="Mcmullan M."/>
            <person name="Sanges R."/>
            <person name="Schmutz J."/>
            <person name="Toseland A."/>
            <person name="Valas R."/>
            <person name="Veluchamy A."/>
            <person name="Ward B.J."/>
            <person name="Allen A."/>
            <person name="Barry K."/>
            <person name="Falciatore A."/>
            <person name="Ferrante M."/>
            <person name="Fortunato A.E."/>
            <person name="Gloeckner G."/>
            <person name="Gruber A."/>
            <person name="Hipkin R."/>
            <person name="Janech M."/>
            <person name="Kroth P."/>
            <person name="Leese F."/>
            <person name="Lindquist E."/>
            <person name="Lyon B.R."/>
            <person name="Martin J."/>
            <person name="Mayer C."/>
            <person name="Parker M."/>
            <person name="Quesneville H."/>
            <person name="Raymond J."/>
            <person name="Uhlig C."/>
            <person name="Valentin K.U."/>
            <person name="Worden A.Z."/>
            <person name="Armbrust E.V."/>
            <person name="Bowler C."/>
            <person name="Green B."/>
            <person name="Moulton V."/>
            <person name="Van Oosterhout C."/>
            <person name="Grigoriev I."/>
        </authorList>
    </citation>
    <scope>NUCLEOTIDE SEQUENCE [LARGE SCALE GENOMIC DNA]</scope>
    <source>
        <strain evidence="8 9">CCMP1102</strain>
    </source>
</reference>
<dbReference type="Gene3D" id="1.20.1280.50">
    <property type="match status" value="1"/>
</dbReference>
<gene>
    <name evidence="8" type="ORF">FRACYDRAFT_241578</name>
</gene>
<comment type="similarity">
    <text evidence="4">Belongs to the cytochrome b5 family.</text>
</comment>
<evidence type="ECO:0000259" key="7">
    <source>
        <dbReference type="PROSITE" id="PS50255"/>
    </source>
</evidence>
<feature type="domain" description="F-box" evidence="6">
    <location>
        <begin position="130"/>
        <end position="182"/>
    </location>
</feature>
<dbReference type="PROSITE" id="PS50181">
    <property type="entry name" value="FBOX"/>
    <property type="match status" value="1"/>
</dbReference>
<dbReference type="OrthoDB" id="47685at2759"/>
<name>A0A1E7F4X8_9STRA</name>
<keyword evidence="2" id="KW-0479">Metal-binding</keyword>
<feature type="domain" description="Cytochrome b5 heme-binding" evidence="7">
    <location>
        <begin position="228"/>
        <end position="292"/>
    </location>
</feature>
<dbReference type="Pfam" id="PF00173">
    <property type="entry name" value="Cyt-b5"/>
    <property type="match status" value="1"/>
</dbReference>
<dbReference type="Gene3D" id="3.10.120.10">
    <property type="entry name" value="Cytochrome b5-like heme/steroid binding domain"/>
    <property type="match status" value="1"/>
</dbReference>
<protein>
    <recommendedName>
        <fullName evidence="10">F-box domain-containing protein</fullName>
    </recommendedName>
</protein>
<evidence type="ECO:0000259" key="6">
    <source>
        <dbReference type="PROSITE" id="PS50181"/>
    </source>
</evidence>
<keyword evidence="9" id="KW-1185">Reference proteome</keyword>
<evidence type="ECO:0008006" key="10">
    <source>
        <dbReference type="Google" id="ProtNLM"/>
    </source>
</evidence>
<keyword evidence="1" id="KW-0349">Heme</keyword>
<evidence type="ECO:0000256" key="5">
    <source>
        <dbReference type="SAM" id="MobiDB-lite"/>
    </source>
</evidence>
<dbReference type="InterPro" id="IPR036400">
    <property type="entry name" value="Cyt_B5-like_heme/steroid_sf"/>
</dbReference>
<evidence type="ECO:0000256" key="3">
    <source>
        <dbReference type="ARBA" id="ARBA00023004"/>
    </source>
</evidence>
<dbReference type="GO" id="GO:0046872">
    <property type="term" value="F:metal ion binding"/>
    <property type="evidence" value="ECO:0007669"/>
    <property type="project" value="UniProtKB-KW"/>
</dbReference>
<organism evidence="8 9">
    <name type="scientific">Fragilariopsis cylindrus CCMP1102</name>
    <dbReference type="NCBI Taxonomy" id="635003"/>
    <lineage>
        <taxon>Eukaryota</taxon>
        <taxon>Sar</taxon>
        <taxon>Stramenopiles</taxon>
        <taxon>Ochrophyta</taxon>
        <taxon>Bacillariophyta</taxon>
        <taxon>Bacillariophyceae</taxon>
        <taxon>Bacillariophycidae</taxon>
        <taxon>Bacillariales</taxon>
        <taxon>Bacillariaceae</taxon>
        <taxon>Fragilariopsis</taxon>
    </lineage>
</organism>
<evidence type="ECO:0000256" key="2">
    <source>
        <dbReference type="ARBA" id="ARBA00022723"/>
    </source>
</evidence>
<dbReference type="GO" id="GO:0020037">
    <property type="term" value="F:heme binding"/>
    <property type="evidence" value="ECO:0007669"/>
    <property type="project" value="TreeGrafter"/>
</dbReference>
<dbReference type="GO" id="GO:0016020">
    <property type="term" value="C:membrane"/>
    <property type="evidence" value="ECO:0007669"/>
    <property type="project" value="TreeGrafter"/>
</dbReference>